<dbReference type="AlphaFoldDB" id="A0A852UZ64"/>
<keyword evidence="3" id="KW-1185">Reference proteome</keyword>
<proteinExistence type="predicted"/>
<evidence type="ECO:0000313" key="2">
    <source>
        <dbReference type="EMBL" id="NYF40314.1"/>
    </source>
</evidence>
<sequence length="145" mass="14811">MSQTMRRFKQAAVFTVATAVALASSVVMSSPAMAASSPTAACGGGSYHVIDSHAISGLATIYLLYNGSTNCVVTWKSSKYQGGYTLTGATIQRKGGSKISDTGSYKIYAGPVKVNAAGTCVSWGGHASNSAGVGEGWQSSWTHCG</sequence>
<keyword evidence="1" id="KW-0732">Signal</keyword>
<comment type="caution">
    <text evidence="2">The sequence shown here is derived from an EMBL/GenBank/DDBJ whole genome shotgun (WGS) entry which is preliminary data.</text>
</comment>
<feature type="chain" id="PRO_5032341188" description="Serine/threonine protein kinase" evidence="1">
    <location>
        <begin position="35"/>
        <end position="145"/>
    </location>
</feature>
<dbReference type="RefSeq" id="WP_218911694.1">
    <property type="nucleotide sequence ID" value="NZ_JACCCO010000001.1"/>
</dbReference>
<dbReference type="EMBL" id="JACCCO010000001">
    <property type="protein sequence ID" value="NYF40314.1"/>
    <property type="molecule type" value="Genomic_DNA"/>
</dbReference>
<evidence type="ECO:0000256" key="1">
    <source>
        <dbReference type="SAM" id="SignalP"/>
    </source>
</evidence>
<feature type="signal peptide" evidence="1">
    <location>
        <begin position="1"/>
        <end position="34"/>
    </location>
</feature>
<evidence type="ECO:0000313" key="3">
    <source>
        <dbReference type="Proteomes" id="UP000576393"/>
    </source>
</evidence>
<organism evidence="2 3">
    <name type="scientific">Streptosporangium sandarakinum</name>
    <dbReference type="NCBI Taxonomy" id="1260955"/>
    <lineage>
        <taxon>Bacteria</taxon>
        <taxon>Bacillati</taxon>
        <taxon>Actinomycetota</taxon>
        <taxon>Actinomycetes</taxon>
        <taxon>Streptosporangiales</taxon>
        <taxon>Streptosporangiaceae</taxon>
        <taxon>Streptosporangium</taxon>
    </lineage>
</organism>
<accession>A0A852UZ64</accession>
<dbReference type="Proteomes" id="UP000576393">
    <property type="component" value="Unassembled WGS sequence"/>
</dbReference>
<gene>
    <name evidence="2" type="ORF">HDA43_002473</name>
</gene>
<reference evidence="2 3" key="1">
    <citation type="submission" date="2020-07" db="EMBL/GenBank/DDBJ databases">
        <title>Sequencing the genomes of 1000 actinobacteria strains.</title>
        <authorList>
            <person name="Klenk H.-P."/>
        </authorList>
    </citation>
    <scope>NUCLEOTIDE SEQUENCE [LARGE SCALE GENOMIC DNA]</scope>
    <source>
        <strain evidence="2 3">DSM 45763</strain>
    </source>
</reference>
<evidence type="ECO:0008006" key="4">
    <source>
        <dbReference type="Google" id="ProtNLM"/>
    </source>
</evidence>
<protein>
    <recommendedName>
        <fullName evidence="4">Serine/threonine protein kinase</fullName>
    </recommendedName>
</protein>
<name>A0A852UZ64_9ACTN</name>